<organism evidence="1 2">
    <name type="scientific">Fischerella thermalis JSC-11</name>
    <dbReference type="NCBI Taxonomy" id="741277"/>
    <lineage>
        <taxon>Bacteria</taxon>
        <taxon>Bacillati</taxon>
        <taxon>Cyanobacteriota</taxon>
        <taxon>Cyanophyceae</taxon>
        <taxon>Nostocales</taxon>
        <taxon>Hapalosiphonaceae</taxon>
        <taxon>Fischerella</taxon>
    </lineage>
</organism>
<dbReference type="PATRIC" id="fig|741277.3.peg.2921"/>
<dbReference type="AlphaFoldDB" id="G6FXB1"/>
<proteinExistence type="predicted"/>
<dbReference type="Proteomes" id="UP000004344">
    <property type="component" value="Unassembled WGS sequence"/>
</dbReference>
<protein>
    <submittedName>
        <fullName evidence="1">Uncharacterized protein</fullName>
    </submittedName>
</protein>
<dbReference type="EMBL" id="AGIZ01000011">
    <property type="protein sequence ID" value="EHC10571.1"/>
    <property type="molecule type" value="Genomic_DNA"/>
</dbReference>
<name>G6FXB1_9CYAN</name>
<keyword evidence="2" id="KW-1185">Reference proteome</keyword>
<accession>G6FXB1</accession>
<sequence length="106" mass="11968">MLGLTKVCHYACNYNNTREFTMQQRMCWLSTSGDNGDKILHLQTAPHQPWRPYTAFPQYAVPDYKIPGGSRGWATYQKLLKAGWTLVPTALANEFSTSNAPVELNS</sequence>
<evidence type="ECO:0000313" key="1">
    <source>
        <dbReference type="EMBL" id="EHC10571.1"/>
    </source>
</evidence>
<comment type="caution">
    <text evidence="1">The sequence shown here is derived from an EMBL/GenBank/DDBJ whole genome shotgun (WGS) entry which is preliminary data.</text>
</comment>
<evidence type="ECO:0000313" key="2">
    <source>
        <dbReference type="Proteomes" id="UP000004344"/>
    </source>
</evidence>
<reference evidence="1 2" key="1">
    <citation type="submission" date="2011-09" db="EMBL/GenBank/DDBJ databases">
        <title>The draft genome of Fischerella sp. JSC-11.</title>
        <authorList>
            <consortium name="US DOE Joint Genome Institute (JGI-PGF)"/>
            <person name="Lucas S."/>
            <person name="Han J."/>
            <person name="Lapidus A."/>
            <person name="Cheng J.-F."/>
            <person name="Goodwin L."/>
            <person name="Pitluck S."/>
            <person name="Peters L."/>
            <person name="Land M.L."/>
            <person name="Hauser L."/>
            <person name="Sarkisova S."/>
            <person name="Bryant D.A."/>
            <person name="Brown I."/>
            <person name="Woyke T.J."/>
        </authorList>
    </citation>
    <scope>NUCLEOTIDE SEQUENCE [LARGE SCALE GENOMIC DNA]</scope>
    <source>
        <strain evidence="1 2">JSC-11</strain>
    </source>
</reference>
<gene>
    <name evidence="1" type="ORF">FJSC11DRAFT_3510</name>
</gene>